<dbReference type="Proteomes" id="UP000053890">
    <property type="component" value="Unassembled WGS sequence"/>
</dbReference>
<evidence type="ECO:0000313" key="4">
    <source>
        <dbReference type="Proteomes" id="UP000053890"/>
    </source>
</evidence>
<evidence type="ECO:0000313" key="3">
    <source>
        <dbReference type="EMBL" id="KPV74782.1"/>
    </source>
</evidence>
<feature type="region of interest" description="Disordered" evidence="1">
    <location>
        <begin position="14"/>
        <end position="34"/>
    </location>
</feature>
<dbReference type="GeneID" id="28977425"/>
<name>A0A194S2F8_RHOGW</name>
<dbReference type="PANTHER" id="PTHR46411">
    <property type="entry name" value="FAMILY ATPASE, PUTATIVE-RELATED"/>
    <property type="match status" value="1"/>
</dbReference>
<dbReference type="CDD" id="cd19481">
    <property type="entry name" value="RecA-like_protease"/>
    <property type="match status" value="1"/>
</dbReference>
<dbReference type="RefSeq" id="XP_018270831.1">
    <property type="nucleotide sequence ID" value="XM_018416977.1"/>
</dbReference>
<feature type="compositionally biased region" description="Pro residues" evidence="1">
    <location>
        <begin position="20"/>
        <end position="30"/>
    </location>
</feature>
<evidence type="ECO:0000259" key="2">
    <source>
        <dbReference type="SMART" id="SM00382"/>
    </source>
</evidence>
<dbReference type="InterPro" id="IPR003593">
    <property type="entry name" value="AAA+_ATPase"/>
</dbReference>
<proteinExistence type="predicted"/>
<evidence type="ECO:0000256" key="1">
    <source>
        <dbReference type="SAM" id="MobiDB-lite"/>
    </source>
</evidence>
<dbReference type="InterPro" id="IPR027417">
    <property type="entry name" value="P-loop_NTPase"/>
</dbReference>
<gene>
    <name evidence="3" type="ORF">RHOBADRAFT_53721</name>
</gene>
<dbReference type="GO" id="GO:0016887">
    <property type="term" value="F:ATP hydrolysis activity"/>
    <property type="evidence" value="ECO:0007669"/>
    <property type="project" value="InterPro"/>
</dbReference>
<dbReference type="SUPFAM" id="SSF52540">
    <property type="entry name" value="P-loop containing nucleoside triphosphate hydrolases"/>
    <property type="match status" value="1"/>
</dbReference>
<dbReference type="Gene3D" id="3.40.50.300">
    <property type="entry name" value="P-loop containing nucleotide triphosphate hydrolases"/>
    <property type="match status" value="1"/>
</dbReference>
<sequence length="606" mass="67465">MLPYTVVDQVAGPGGRWLAPGPPPPAPASPTPTSDVPSLFTAFRRSYPQRSVHDSFVWIEVHSHALLRSLKAVFPSLASLYDSSPGIDARAVWVQRGKLRASAAEASRATLLELSASARGHDSLDPVTVLLGFLDDLFAPDFRILATYPPGHASWHLLWTFFELGMEVEAHHDVTGEPIALVLDEWEYAQEAMGRSFIVRCHGYQWTGVSYHRVHVTRRIAEFQDLRSVSTLPVLPLCDESRSLLQERGQRYLSYVTRPHADYEGVFCTRAFSGASRLLGNGQVILDVKSFRRCNPALDTWSDDESSKTSQSFATPRSSAARASVPCAPVTAEQAHLLPPSIHGYSLRAKRWGEFLVDRLTPIVWREHSFEHLVIPSSYRRVVKALVSVHSGELKGRLVTDVIADKGNGLVMALHGAPGTGKTLTAEAVAEHLRRPLYAVSAGELGHNASSLEQQLRVILELATAWQAVLLIDEADIFLAKRDPLHLERNALVGIFLRMLEYFSGVLILTTNRIEEFDEAFMSRFAIVLRFDELDKAARQTLWQRFLRKVAPRLDLGAFDLARLASHPLNGREIKHALQSAQALALIDEQVLSMEHIDEVLSIRRT</sequence>
<dbReference type="SMART" id="SM00382">
    <property type="entry name" value="AAA"/>
    <property type="match status" value="1"/>
</dbReference>
<dbReference type="EMBL" id="KQ474079">
    <property type="protein sequence ID" value="KPV74782.1"/>
    <property type="molecule type" value="Genomic_DNA"/>
</dbReference>
<reference evidence="3 4" key="1">
    <citation type="journal article" date="2015" name="Front. Microbiol.">
        <title>Genome sequence of the plant growth promoting endophytic yeast Rhodotorula graminis WP1.</title>
        <authorList>
            <person name="Firrincieli A."/>
            <person name="Otillar R."/>
            <person name="Salamov A."/>
            <person name="Schmutz J."/>
            <person name="Khan Z."/>
            <person name="Redman R.S."/>
            <person name="Fleck N.D."/>
            <person name="Lindquist E."/>
            <person name="Grigoriev I.V."/>
            <person name="Doty S.L."/>
        </authorList>
    </citation>
    <scope>NUCLEOTIDE SEQUENCE [LARGE SCALE GENOMIC DNA]</scope>
    <source>
        <strain evidence="3 4">WP1</strain>
    </source>
</reference>
<dbReference type="InterPro" id="IPR054289">
    <property type="entry name" value="DUF7025"/>
</dbReference>
<keyword evidence="4" id="KW-1185">Reference proteome</keyword>
<accession>A0A194S2F8</accession>
<feature type="domain" description="AAA+ ATPase" evidence="2">
    <location>
        <begin position="408"/>
        <end position="535"/>
    </location>
</feature>
<dbReference type="InterPro" id="IPR003959">
    <property type="entry name" value="ATPase_AAA_core"/>
</dbReference>
<dbReference type="GO" id="GO:0005524">
    <property type="term" value="F:ATP binding"/>
    <property type="evidence" value="ECO:0007669"/>
    <property type="project" value="InterPro"/>
</dbReference>
<protein>
    <recommendedName>
        <fullName evidence="2">AAA+ ATPase domain-containing protein</fullName>
    </recommendedName>
</protein>
<dbReference type="OrthoDB" id="10042665at2759"/>
<organism evidence="3 4">
    <name type="scientific">Rhodotorula graminis (strain WP1)</name>
    <dbReference type="NCBI Taxonomy" id="578459"/>
    <lineage>
        <taxon>Eukaryota</taxon>
        <taxon>Fungi</taxon>
        <taxon>Dikarya</taxon>
        <taxon>Basidiomycota</taxon>
        <taxon>Pucciniomycotina</taxon>
        <taxon>Microbotryomycetes</taxon>
        <taxon>Sporidiobolales</taxon>
        <taxon>Sporidiobolaceae</taxon>
        <taxon>Rhodotorula</taxon>
    </lineage>
</organism>
<dbReference type="Pfam" id="PF00004">
    <property type="entry name" value="AAA"/>
    <property type="match status" value="1"/>
</dbReference>
<dbReference type="STRING" id="578459.A0A194S2F8"/>
<dbReference type="Pfam" id="PF22942">
    <property type="entry name" value="DUF7025"/>
    <property type="match status" value="1"/>
</dbReference>
<dbReference type="PANTHER" id="PTHR46411:SF3">
    <property type="entry name" value="AAA+ ATPASE DOMAIN-CONTAINING PROTEIN"/>
    <property type="match status" value="1"/>
</dbReference>
<dbReference type="OMA" id="SDGNWTW"/>
<dbReference type="AlphaFoldDB" id="A0A194S2F8"/>